<proteinExistence type="predicted"/>
<dbReference type="Proteomes" id="UP000030671">
    <property type="component" value="Unassembled WGS sequence"/>
</dbReference>
<accession>W4JR66</accession>
<dbReference type="GeneID" id="20676640"/>
<dbReference type="KEGG" id="hir:HETIRDRAFT_455635"/>
<gene>
    <name evidence="2" type="ORF">HETIRDRAFT_455635</name>
</gene>
<name>W4JR66_HETIT</name>
<dbReference type="RefSeq" id="XP_009552257.1">
    <property type="nucleotide sequence ID" value="XM_009553962.1"/>
</dbReference>
<evidence type="ECO:0000313" key="3">
    <source>
        <dbReference type="Proteomes" id="UP000030671"/>
    </source>
</evidence>
<sequence>MRAARGQNSGASDEGARARRYSHRSSQRRRSSRCRAMHATKAAPDQRSRVVIANSAVERSPQKQRRRRRPHTQIDEPHPSAPPRPTPALSNPTRASRITHHVPLARYKNPPAPHPPVPQLISRDAPYCPPARSSHRAGAYCTSQTNG</sequence>
<feature type="compositionally biased region" description="Basic residues" evidence="1">
    <location>
        <begin position="62"/>
        <end position="71"/>
    </location>
</feature>
<dbReference type="HOGENOM" id="CLU_1768328_0_0_1"/>
<feature type="region of interest" description="Disordered" evidence="1">
    <location>
        <begin position="1"/>
        <end position="147"/>
    </location>
</feature>
<keyword evidence="3" id="KW-1185">Reference proteome</keyword>
<dbReference type="InParanoid" id="W4JR66"/>
<dbReference type="EMBL" id="KI925465">
    <property type="protein sequence ID" value="ETW76033.1"/>
    <property type="molecule type" value="Genomic_DNA"/>
</dbReference>
<dbReference type="AlphaFoldDB" id="W4JR66"/>
<evidence type="ECO:0000313" key="2">
    <source>
        <dbReference type="EMBL" id="ETW76033.1"/>
    </source>
</evidence>
<evidence type="ECO:0000256" key="1">
    <source>
        <dbReference type="SAM" id="MobiDB-lite"/>
    </source>
</evidence>
<feature type="compositionally biased region" description="Basic residues" evidence="1">
    <location>
        <begin position="18"/>
        <end position="38"/>
    </location>
</feature>
<feature type="compositionally biased region" description="Polar residues" evidence="1">
    <location>
        <begin position="1"/>
        <end position="11"/>
    </location>
</feature>
<reference evidence="2 3" key="1">
    <citation type="journal article" date="2012" name="New Phytol.">
        <title>Insight into trade-off between wood decay and parasitism from the genome of a fungal forest pathogen.</title>
        <authorList>
            <person name="Olson A."/>
            <person name="Aerts A."/>
            <person name="Asiegbu F."/>
            <person name="Belbahri L."/>
            <person name="Bouzid O."/>
            <person name="Broberg A."/>
            <person name="Canback B."/>
            <person name="Coutinho P.M."/>
            <person name="Cullen D."/>
            <person name="Dalman K."/>
            <person name="Deflorio G."/>
            <person name="van Diepen L.T."/>
            <person name="Dunand C."/>
            <person name="Duplessis S."/>
            <person name="Durling M."/>
            <person name="Gonthier P."/>
            <person name="Grimwood J."/>
            <person name="Fossdal C.G."/>
            <person name="Hansson D."/>
            <person name="Henrissat B."/>
            <person name="Hietala A."/>
            <person name="Himmelstrand K."/>
            <person name="Hoffmeister D."/>
            <person name="Hogberg N."/>
            <person name="James T.Y."/>
            <person name="Karlsson M."/>
            <person name="Kohler A."/>
            <person name="Kues U."/>
            <person name="Lee Y.H."/>
            <person name="Lin Y.C."/>
            <person name="Lind M."/>
            <person name="Lindquist E."/>
            <person name="Lombard V."/>
            <person name="Lucas S."/>
            <person name="Lunden K."/>
            <person name="Morin E."/>
            <person name="Murat C."/>
            <person name="Park J."/>
            <person name="Raffaello T."/>
            <person name="Rouze P."/>
            <person name="Salamov A."/>
            <person name="Schmutz J."/>
            <person name="Solheim H."/>
            <person name="Stahlberg J."/>
            <person name="Velez H."/>
            <person name="de Vries R.P."/>
            <person name="Wiebenga A."/>
            <person name="Woodward S."/>
            <person name="Yakovlev I."/>
            <person name="Garbelotto M."/>
            <person name="Martin F."/>
            <person name="Grigoriev I.V."/>
            <person name="Stenlid J."/>
        </authorList>
    </citation>
    <scope>NUCLEOTIDE SEQUENCE [LARGE SCALE GENOMIC DNA]</scope>
    <source>
        <strain evidence="2 3">TC 32-1</strain>
    </source>
</reference>
<protein>
    <submittedName>
        <fullName evidence="2">Uncharacterized protein</fullName>
    </submittedName>
</protein>
<organism evidence="2 3">
    <name type="scientific">Heterobasidion irregulare (strain TC 32-1)</name>
    <dbReference type="NCBI Taxonomy" id="747525"/>
    <lineage>
        <taxon>Eukaryota</taxon>
        <taxon>Fungi</taxon>
        <taxon>Dikarya</taxon>
        <taxon>Basidiomycota</taxon>
        <taxon>Agaricomycotina</taxon>
        <taxon>Agaricomycetes</taxon>
        <taxon>Russulales</taxon>
        <taxon>Bondarzewiaceae</taxon>
        <taxon>Heterobasidion</taxon>
        <taxon>Heterobasidion annosum species complex</taxon>
    </lineage>
</organism>